<reference evidence="1" key="1">
    <citation type="journal article" date="2010" name="Science">
        <title>Plasticity of animal genome architecture unmasked by rapid evolution of a pelagic tunicate.</title>
        <authorList>
            <person name="Denoeud F."/>
            <person name="Henriet S."/>
            <person name="Mungpakdee S."/>
            <person name="Aury J.M."/>
            <person name="Da Silva C."/>
            <person name="Brinkmann H."/>
            <person name="Mikhaleva J."/>
            <person name="Olsen L.C."/>
            <person name="Jubin C."/>
            <person name="Canestro C."/>
            <person name="Bouquet J.M."/>
            <person name="Danks G."/>
            <person name="Poulain J."/>
            <person name="Campsteijn C."/>
            <person name="Adamski M."/>
            <person name="Cross I."/>
            <person name="Yadetie F."/>
            <person name="Muffato M."/>
            <person name="Louis A."/>
            <person name="Butcher S."/>
            <person name="Tsagkogeorga G."/>
            <person name="Konrad A."/>
            <person name="Singh S."/>
            <person name="Jensen M.F."/>
            <person name="Cong E.H."/>
            <person name="Eikeseth-Otteraa H."/>
            <person name="Noel B."/>
            <person name="Anthouard V."/>
            <person name="Porcel B.M."/>
            <person name="Kachouri-Lafond R."/>
            <person name="Nishino A."/>
            <person name="Ugolini M."/>
            <person name="Chourrout P."/>
            <person name="Nishida H."/>
            <person name="Aasland R."/>
            <person name="Huzurbazar S."/>
            <person name="Westhof E."/>
            <person name="Delsuc F."/>
            <person name="Lehrach H."/>
            <person name="Reinhardt R."/>
            <person name="Weissenbach J."/>
            <person name="Roy S.W."/>
            <person name="Artiguenave F."/>
            <person name="Postlethwait J.H."/>
            <person name="Manak J.R."/>
            <person name="Thompson E.M."/>
            <person name="Jaillon O."/>
            <person name="Du Pasquier L."/>
            <person name="Boudinot P."/>
            <person name="Liberles D.A."/>
            <person name="Volff J.N."/>
            <person name="Philippe H."/>
            <person name="Lenhard B."/>
            <person name="Roest Crollius H."/>
            <person name="Wincker P."/>
            <person name="Chourrout D."/>
        </authorList>
    </citation>
    <scope>NUCLEOTIDE SEQUENCE [LARGE SCALE GENOMIC DNA]</scope>
</reference>
<protein>
    <submittedName>
        <fullName evidence="1">Uncharacterized protein</fullName>
    </submittedName>
</protein>
<dbReference type="InParanoid" id="E4WRK5"/>
<keyword evidence="2" id="KW-1185">Reference proteome</keyword>
<evidence type="ECO:0000313" key="2">
    <source>
        <dbReference type="Proteomes" id="UP000001307"/>
    </source>
</evidence>
<sequence length="593" mass="68793">MEMIVQQKVKSTALDSLVKKRSMPEIFSLSGCAMCVFFGDKQTPVFKCDECGGDTKYYCEKHVRKVPEHIEGNEFFHKPEFIFPDSTLKQNEFDDLVDKNIDDIELLTDCMIEELNIEKNRMIKLVRNRAAKMSRDFTRQMTIQESVVKAILLRNMKDRLMTIEAEQNIFEKHKKTVDDFRNGVIMDEEEFLIGAREAQNCIRNHDFKISPILNLDSPADGVFFTAFGATPKPFTWVKADAVNVHWRDLSSQKMLYIEPTDVPDWNLRDLPLITVEHPDRQRLGISMISSIQLRARILIEAGFIRSFYKMDQIEDLIELSKEAGKTSIVIYRNEDDGSLHRMALRHLTDSFDDSRGPLALQISFIQNDPHLKINDLVHLIKKRFNIDFLSYEILENYLGKYLNGIAIFPQNLHELRFIRKNFSNNPCCFSDDGFSRIDVMSKSNIILTDVDDPENEPVVVTEALLEEGCVLNCPPEIEVSREKPAMVVECWFDAKHPCGRAATKRNPNYDPFMKQMSLMSTFIDLRAMMIKNRKQLKIALNKPVDYDRMPWVWLCSTKIKGKSLEEEVEGMWVKRSWGMPVFDQEIRDPISLD</sequence>
<accession>E4WRK5</accession>
<evidence type="ECO:0000313" key="1">
    <source>
        <dbReference type="EMBL" id="CBY20387.1"/>
    </source>
</evidence>
<organism evidence="1">
    <name type="scientific">Oikopleura dioica</name>
    <name type="common">Tunicate</name>
    <dbReference type="NCBI Taxonomy" id="34765"/>
    <lineage>
        <taxon>Eukaryota</taxon>
        <taxon>Metazoa</taxon>
        <taxon>Chordata</taxon>
        <taxon>Tunicata</taxon>
        <taxon>Appendicularia</taxon>
        <taxon>Copelata</taxon>
        <taxon>Oikopleuridae</taxon>
        <taxon>Oikopleura</taxon>
    </lineage>
</organism>
<proteinExistence type="predicted"/>
<dbReference type="Proteomes" id="UP000001307">
    <property type="component" value="Unassembled WGS sequence"/>
</dbReference>
<dbReference type="AlphaFoldDB" id="E4WRK5"/>
<name>E4WRK5_OIKDI</name>
<dbReference type="OrthoDB" id="10442871at2759"/>
<dbReference type="EMBL" id="FN653015">
    <property type="protein sequence ID" value="CBY20387.1"/>
    <property type="molecule type" value="Genomic_DNA"/>
</dbReference>
<gene>
    <name evidence="1" type="ORF">GSOID_T00000382001</name>
</gene>